<keyword evidence="3" id="KW-1185">Reference proteome</keyword>
<evidence type="ECO:0000256" key="1">
    <source>
        <dbReference type="SAM" id="MobiDB-lite"/>
    </source>
</evidence>
<dbReference type="EMBL" id="MCFA01000201">
    <property type="protein sequence ID" value="ORX99225.1"/>
    <property type="molecule type" value="Genomic_DNA"/>
</dbReference>
<evidence type="ECO:0000313" key="2">
    <source>
        <dbReference type="EMBL" id="ORX99225.1"/>
    </source>
</evidence>
<name>A0A1Y1YMK1_9PLEO</name>
<proteinExistence type="predicted"/>
<protein>
    <submittedName>
        <fullName evidence="2">Uncharacterized protein</fullName>
    </submittedName>
</protein>
<sequence length="152" mass="16476">MSMLPPNQYSFFLLSGHAHEPWPDDLICHVGHREPAASTMNDPSHRSNSSGRLVPGPDPAFQSQGPPCLGRRECRVGSCPSCNLARQIESLRAVGLISKAPGTGGQRTPITGRRQARDVAFAMCHDVFTMIVRNSFSASSSQSHRGRHVTSV</sequence>
<feature type="compositionally biased region" description="Polar residues" evidence="1">
    <location>
        <begin position="38"/>
        <end position="51"/>
    </location>
</feature>
<feature type="region of interest" description="Disordered" evidence="1">
    <location>
        <begin position="35"/>
        <end position="64"/>
    </location>
</feature>
<evidence type="ECO:0000313" key="3">
    <source>
        <dbReference type="Proteomes" id="UP000193144"/>
    </source>
</evidence>
<dbReference type="AlphaFoldDB" id="A0A1Y1YMK1"/>
<dbReference type="Proteomes" id="UP000193144">
    <property type="component" value="Unassembled WGS sequence"/>
</dbReference>
<organism evidence="2 3">
    <name type="scientific">Clohesyomyces aquaticus</name>
    <dbReference type="NCBI Taxonomy" id="1231657"/>
    <lineage>
        <taxon>Eukaryota</taxon>
        <taxon>Fungi</taxon>
        <taxon>Dikarya</taxon>
        <taxon>Ascomycota</taxon>
        <taxon>Pezizomycotina</taxon>
        <taxon>Dothideomycetes</taxon>
        <taxon>Pleosporomycetidae</taxon>
        <taxon>Pleosporales</taxon>
        <taxon>Lindgomycetaceae</taxon>
        <taxon>Clohesyomyces</taxon>
    </lineage>
</organism>
<gene>
    <name evidence="2" type="ORF">BCR34DRAFT_576731</name>
</gene>
<reference evidence="2 3" key="1">
    <citation type="submission" date="2016-07" db="EMBL/GenBank/DDBJ databases">
        <title>Pervasive Adenine N6-methylation of Active Genes in Fungi.</title>
        <authorList>
            <consortium name="DOE Joint Genome Institute"/>
            <person name="Mondo S.J."/>
            <person name="Dannebaum R.O."/>
            <person name="Kuo R.C."/>
            <person name="Labutti K."/>
            <person name="Haridas S."/>
            <person name="Kuo A."/>
            <person name="Salamov A."/>
            <person name="Ahrendt S.R."/>
            <person name="Lipzen A."/>
            <person name="Sullivan W."/>
            <person name="Andreopoulos W.B."/>
            <person name="Clum A."/>
            <person name="Lindquist E."/>
            <person name="Daum C."/>
            <person name="Ramamoorthy G.K."/>
            <person name="Gryganskyi A."/>
            <person name="Culley D."/>
            <person name="Magnuson J.K."/>
            <person name="James T.Y."/>
            <person name="O'Malley M.A."/>
            <person name="Stajich J.E."/>
            <person name="Spatafora J.W."/>
            <person name="Visel A."/>
            <person name="Grigoriev I.V."/>
        </authorList>
    </citation>
    <scope>NUCLEOTIDE SEQUENCE [LARGE SCALE GENOMIC DNA]</scope>
    <source>
        <strain evidence="2 3">CBS 115471</strain>
    </source>
</reference>
<comment type="caution">
    <text evidence="2">The sequence shown here is derived from an EMBL/GenBank/DDBJ whole genome shotgun (WGS) entry which is preliminary data.</text>
</comment>
<accession>A0A1Y1YMK1</accession>